<dbReference type="PANTHER" id="PTHR33474:SF34">
    <property type="match status" value="1"/>
</dbReference>
<dbReference type="PANTHER" id="PTHR33474">
    <property type="entry name" value="TRANSMEMBRANE PROTEIN"/>
    <property type="match status" value="1"/>
</dbReference>
<dbReference type="OrthoDB" id="666610at2759"/>
<feature type="region of interest" description="Disordered" evidence="1">
    <location>
        <begin position="53"/>
        <end position="118"/>
    </location>
</feature>
<gene>
    <name evidence="2" type="ORF">PVAP13_8NG276900</name>
</gene>
<evidence type="ECO:0000256" key="1">
    <source>
        <dbReference type="SAM" id="MobiDB-lite"/>
    </source>
</evidence>
<dbReference type="EMBL" id="CM029052">
    <property type="protein sequence ID" value="KAG2558589.1"/>
    <property type="molecule type" value="Genomic_DNA"/>
</dbReference>
<dbReference type="AlphaFoldDB" id="A0A8T0PD46"/>
<feature type="compositionally biased region" description="Gly residues" evidence="1">
    <location>
        <begin position="87"/>
        <end position="99"/>
    </location>
</feature>
<protein>
    <submittedName>
        <fullName evidence="2">Uncharacterized protein</fullName>
    </submittedName>
</protein>
<evidence type="ECO:0000313" key="3">
    <source>
        <dbReference type="Proteomes" id="UP000823388"/>
    </source>
</evidence>
<dbReference type="Proteomes" id="UP000823388">
    <property type="component" value="Chromosome 8N"/>
</dbReference>
<keyword evidence="3" id="KW-1185">Reference proteome</keyword>
<reference evidence="2" key="1">
    <citation type="submission" date="2020-05" db="EMBL/GenBank/DDBJ databases">
        <title>WGS assembly of Panicum virgatum.</title>
        <authorList>
            <person name="Lovell J.T."/>
            <person name="Jenkins J."/>
            <person name="Shu S."/>
            <person name="Juenger T.E."/>
            <person name="Schmutz J."/>
        </authorList>
    </citation>
    <scope>NUCLEOTIDE SEQUENCE</scope>
    <source>
        <strain evidence="2">AP13</strain>
    </source>
</reference>
<sequence length="118" mass="12303">MQQNSDWQRSNCFKKAWRRRREMARLTAMRLAVVALALCCCLNLIHADAAAGTAFPPGSKVTQGQGTRAAPPSCGADDQAVVEGEAEGAGGGGGGGGGRMDLELEDYPGSDANDRHSP</sequence>
<comment type="caution">
    <text evidence="2">The sequence shown here is derived from an EMBL/GenBank/DDBJ whole genome shotgun (WGS) entry which is preliminary data.</text>
</comment>
<proteinExistence type="predicted"/>
<organism evidence="2 3">
    <name type="scientific">Panicum virgatum</name>
    <name type="common">Blackwell switchgrass</name>
    <dbReference type="NCBI Taxonomy" id="38727"/>
    <lineage>
        <taxon>Eukaryota</taxon>
        <taxon>Viridiplantae</taxon>
        <taxon>Streptophyta</taxon>
        <taxon>Embryophyta</taxon>
        <taxon>Tracheophyta</taxon>
        <taxon>Spermatophyta</taxon>
        <taxon>Magnoliopsida</taxon>
        <taxon>Liliopsida</taxon>
        <taxon>Poales</taxon>
        <taxon>Poaceae</taxon>
        <taxon>PACMAD clade</taxon>
        <taxon>Panicoideae</taxon>
        <taxon>Panicodae</taxon>
        <taxon>Paniceae</taxon>
        <taxon>Panicinae</taxon>
        <taxon>Panicum</taxon>
        <taxon>Panicum sect. Hiantes</taxon>
    </lineage>
</organism>
<name>A0A8T0PD46_PANVG</name>
<accession>A0A8T0PD46</accession>
<evidence type="ECO:0000313" key="2">
    <source>
        <dbReference type="EMBL" id="KAG2558589.1"/>
    </source>
</evidence>